<organism evidence="1">
    <name type="scientific">Brassica napus</name>
    <name type="common">Rape</name>
    <dbReference type="NCBI Taxonomy" id="3708"/>
    <lineage>
        <taxon>Eukaryota</taxon>
        <taxon>Viridiplantae</taxon>
        <taxon>Streptophyta</taxon>
        <taxon>Embryophyta</taxon>
        <taxon>Tracheophyta</taxon>
        <taxon>Spermatophyta</taxon>
        <taxon>Magnoliopsida</taxon>
        <taxon>eudicotyledons</taxon>
        <taxon>Gunneridae</taxon>
        <taxon>Pentapetalae</taxon>
        <taxon>rosids</taxon>
        <taxon>malvids</taxon>
        <taxon>Brassicales</taxon>
        <taxon>Brassicaceae</taxon>
        <taxon>Brassiceae</taxon>
        <taxon>Brassica</taxon>
    </lineage>
</organism>
<sequence>PKTLYLSLSFLSCFDRRRLRSSRTQEGVTLFYLVLIQESHINTESLFPSWIKKRRRRIEEFQLENQVRFQI</sequence>
<gene>
    <name evidence="1" type="ORF">DARMORV10_A08P11710.1</name>
</gene>
<dbReference type="Proteomes" id="UP001295469">
    <property type="component" value="Chromosome A08"/>
</dbReference>
<feature type="non-terminal residue" evidence="1">
    <location>
        <position position="1"/>
    </location>
</feature>
<dbReference type="AlphaFoldDB" id="A0A816ZYE0"/>
<evidence type="ECO:0000313" key="1">
    <source>
        <dbReference type="EMBL" id="CAF2231127.1"/>
    </source>
</evidence>
<reference evidence="1" key="1">
    <citation type="submission" date="2021-01" db="EMBL/GenBank/DDBJ databases">
        <authorList>
            <consortium name="Genoscope - CEA"/>
            <person name="William W."/>
        </authorList>
    </citation>
    <scope>NUCLEOTIDE SEQUENCE</scope>
</reference>
<dbReference type="EMBL" id="HG994362">
    <property type="protein sequence ID" value="CAF2231127.1"/>
    <property type="molecule type" value="Genomic_DNA"/>
</dbReference>
<name>A0A816ZYE0_BRANA</name>
<protein>
    <submittedName>
        <fullName evidence="1">(rape) hypothetical protein</fullName>
    </submittedName>
</protein>
<proteinExistence type="predicted"/>
<accession>A0A816ZYE0</accession>